<dbReference type="Pfam" id="PF03712">
    <property type="entry name" value="Cu2_monoox_C"/>
    <property type="match status" value="1"/>
</dbReference>
<proteinExistence type="inferred from homology"/>
<evidence type="ECO:0000256" key="6">
    <source>
        <dbReference type="ARBA" id="ARBA00022729"/>
    </source>
</evidence>
<feature type="domain" description="Copper type II ascorbate-dependent monooxygenase C-terminal" evidence="17">
    <location>
        <begin position="172"/>
        <end position="312"/>
    </location>
</feature>
<keyword evidence="10 14" id="KW-1015">Disulfide bond</keyword>
<evidence type="ECO:0000256" key="11">
    <source>
        <dbReference type="ARBA" id="ARBA00023180"/>
    </source>
</evidence>
<evidence type="ECO:0000256" key="4">
    <source>
        <dbReference type="ARBA" id="ARBA00022525"/>
    </source>
</evidence>
<dbReference type="InterPro" id="IPR000720">
    <property type="entry name" value="PHM/PAL"/>
</dbReference>
<dbReference type="PANTHER" id="PTHR10680">
    <property type="entry name" value="PEPTIDYL-GLYCINE ALPHA-AMIDATING MONOOXYGENASE"/>
    <property type="match status" value="1"/>
</dbReference>
<dbReference type="GO" id="GO:0005507">
    <property type="term" value="F:copper ion binding"/>
    <property type="evidence" value="ECO:0007669"/>
    <property type="project" value="InterPro"/>
</dbReference>
<dbReference type="GO" id="GO:0005576">
    <property type="term" value="C:extracellular region"/>
    <property type="evidence" value="ECO:0007669"/>
    <property type="project" value="UniProtKB-SubCell"/>
</dbReference>
<evidence type="ECO:0000256" key="2">
    <source>
        <dbReference type="ARBA" id="ARBA00010676"/>
    </source>
</evidence>
<dbReference type="InterPro" id="IPR000323">
    <property type="entry name" value="Cu2_ascorb_mOase_N"/>
</dbReference>
<feature type="chain" id="PRO_5035263769" description="peptidylglycine monooxygenase" evidence="15">
    <location>
        <begin position="18"/>
        <end position="433"/>
    </location>
</feature>
<evidence type="ECO:0000259" key="17">
    <source>
        <dbReference type="Pfam" id="PF03712"/>
    </source>
</evidence>
<dbReference type="SUPFAM" id="SSF49742">
    <property type="entry name" value="PHM/PNGase F"/>
    <property type="match status" value="2"/>
</dbReference>
<feature type="binding site" evidence="13">
    <location>
        <position position="287"/>
    </location>
    <ligand>
        <name>Cu(2+)</name>
        <dbReference type="ChEBI" id="CHEBI:29036"/>
        <label>1</label>
        <note>catalytic</note>
    </ligand>
</feature>
<evidence type="ECO:0000313" key="19">
    <source>
        <dbReference type="Proteomes" id="UP000789390"/>
    </source>
</evidence>
<feature type="disulfide bond" evidence="14">
    <location>
        <begin position="266"/>
        <end position="288"/>
    </location>
</feature>
<evidence type="ECO:0000256" key="12">
    <source>
        <dbReference type="ARBA" id="ARBA00048431"/>
    </source>
</evidence>
<evidence type="ECO:0000259" key="16">
    <source>
        <dbReference type="Pfam" id="PF01082"/>
    </source>
</evidence>
<dbReference type="InterPro" id="IPR036939">
    <property type="entry name" value="Cu2_ascorb_mOase_N_sf"/>
</dbReference>
<protein>
    <recommendedName>
        <fullName evidence="3">peptidylglycine monooxygenase</fullName>
        <ecNumber evidence="3">1.14.17.3</ecNumber>
    </recommendedName>
</protein>
<evidence type="ECO:0000256" key="8">
    <source>
        <dbReference type="ARBA" id="ARBA00023008"/>
    </source>
</evidence>
<dbReference type="Gene3D" id="2.60.120.230">
    <property type="match status" value="1"/>
</dbReference>
<evidence type="ECO:0000256" key="1">
    <source>
        <dbReference type="ARBA" id="ARBA00004613"/>
    </source>
</evidence>
<name>A0A8J2W2C6_9CRUS</name>
<dbReference type="GO" id="GO:0016020">
    <property type="term" value="C:membrane"/>
    <property type="evidence" value="ECO:0007669"/>
    <property type="project" value="InterPro"/>
</dbReference>
<keyword evidence="11" id="KW-0325">Glycoprotein</keyword>
<comment type="cofactor">
    <cofactor evidence="13">
        <name>Cu(2+)</name>
        <dbReference type="ChEBI" id="CHEBI:29036"/>
    </cofactor>
    <text evidence="13">Binds 2 Cu(2+) ions per subunit.</text>
</comment>
<evidence type="ECO:0000256" key="7">
    <source>
        <dbReference type="ARBA" id="ARBA00023002"/>
    </source>
</evidence>
<dbReference type="AlphaFoldDB" id="A0A8J2W2C6"/>
<dbReference type="GO" id="GO:0004504">
    <property type="term" value="F:peptidylglycine monooxygenase activity"/>
    <property type="evidence" value="ECO:0007669"/>
    <property type="project" value="UniProtKB-EC"/>
</dbReference>
<gene>
    <name evidence="18" type="ORF">DGAL_LOCUS4549</name>
</gene>
<evidence type="ECO:0000256" key="15">
    <source>
        <dbReference type="SAM" id="SignalP"/>
    </source>
</evidence>
<dbReference type="Pfam" id="PF01082">
    <property type="entry name" value="Cu2_monooxygen"/>
    <property type="match status" value="1"/>
</dbReference>
<dbReference type="PANTHER" id="PTHR10680:SF14">
    <property type="entry name" value="PEPTIDYL-GLYCINE ALPHA-AMIDATING MONOOXYGENASE"/>
    <property type="match status" value="1"/>
</dbReference>
<dbReference type="FunFam" id="2.60.120.230:FF:000002">
    <property type="entry name" value="Peptidyl-glycine alpha-amidating monooxygenase B"/>
    <property type="match status" value="1"/>
</dbReference>
<dbReference type="InterPro" id="IPR024548">
    <property type="entry name" value="Cu2_monoox_C"/>
</dbReference>
<keyword evidence="9" id="KW-0503">Monooxygenase</keyword>
<keyword evidence="6 15" id="KW-0732">Signal</keyword>
<dbReference type="InterPro" id="IPR008977">
    <property type="entry name" value="PHM/PNGase_F_dom_sf"/>
</dbReference>
<dbReference type="GO" id="GO:0006518">
    <property type="term" value="P:peptide metabolic process"/>
    <property type="evidence" value="ECO:0007669"/>
    <property type="project" value="InterPro"/>
</dbReference>
<evidence type="ECO:0000256" key="5">
    <source>
        <dbReference type="ARBA" id="ARBA00022723"/>
    </source>
</evidence>
<feature type="signal peptide" evidence="15">
    <location>
        <begin position="1"/>
        <end position="17"/>
    </location>
</feature>
<reference evidence="18" key="1">
    <citation type="submission" date="2021-11" db="EMBL/GenBank/DDBJ databases">
        <authorList>
            <person name="Schell T."/>
        </authorList>
    </citation>
    <scope>NUCLEOTIDE SEQUENCE</scope>
    <source>
        <strain evidence="18">M5</strain>
    </source>
</reference>
<evidence type="ECO:0000256" key="13">
    <source>
        <dbReference type="PIRSR" id="PIRSR600720-2"/>
    </source>
</evidence>
<comment type="caution">
    <text evidence="18">The sequence shown here is derived from an EMBL/GenBank/DDBJ whole genome shotgun (WGS) entry which is preliminary data.</text>
</comment>
<feature type="binding site" evidence="13">
    <location>
        <position position="145"/>
    </location>
    <ligand>
        <name>Cu(2+)</name>
        <dbReference type="ChEBI" id="CHEBI:29036"/>
        <label>1</label>
        <note>catalytic</note>
    </ligand>
</feature>
<evidence type="ECO:0000313" key="18">
    <source>
        <dbReference type="EMBL" id="CAH0102160.1"/>
    </source>
</evidence>
<keyword evidence="5 13" id="KW-0479">Metal-binding</keyword>
<keyword evidence="8 13" id="KW-0186">Copper</keyword>
<sequence>MLLVVGLFYYFVAYCDGYLEMPSPLPGTNIYQLRMPGVIPTRDDDYVCTAFKLDPEKEMYITQFRVEGTAERAHHMILSGCSGVFNSSTDQPYWNCGSHGTCSGSTRILYAWAKNAAGTKMPPSVGFRIGGAGKSRVKYLVVQVHYANKLPPGERDYTGLDLEMTSEPQKYIGGILLMVGSPEIPPHQAVVNADSCCPLDQTIPINIFAARVHAHALGTVITAYKYDPQSHETELIIKGNPQWPQAFYPTTREFNLTKGDEILTRCTYSSLGKSTFTYAGGSGADEMCNVYMMYYTDADHGSEFQQCGYLCNNADQNKAYPIDSIQPLPPNPVLEAYAIHGQMNHQLRTNSSLDAASTHPEIITQQRKDESIKNPTTQVAVPEDVTVYKDEESIKTNIKTESTGQQEKVNRLLQKKQEDNFWSFLFFYRRFFS</sequence>
<feature type="binding site" evidence="13">
    <location>
        <position position="215"/>
    </location>
    <ligand>
        <name>Cu(2+)</name>
        <dbReference type="ChEBI" id="CHEBI:29036"/>
        <label>1</label>
        <note>catalytic</note>
    </ligand>
</feature>
<evidence type="ECO:0000256" key="10">
    <source>
        <dbReference type="ARBA" id="ARBA00023157"/>
    </source>
</evidence>
<dbReference type="EMBL" id="CAKKLH010000075">
    <property type="protein sequence ID" value="CAH0102160.1"/>
    <property type="molecule type" value="Genomic_DNA"/>
</dbReference>
<evidence type="ECO:0000256" key="14">
    <source>
        <dbReference type="PIRSR" id="PIRSR600720-3"/>
    </source>
</evidence>
<comment type="similarity">
    <text evidence="2">Belongs to the copper type II ascorbate-dependent monooxygenase family.</text>
</comment>
<keyword evidence="7" id="KW-0560">Oxidoreductase</keyword>
<comment type="subcellular location">
    <subcellularLocation>
        <location evidence="1">Secreted</location>
    </subcellularLocation>
</comment>
<feature type="disulfide bond" evidence="14">
    <location>
        <begin position="48"/>
        <end position="96"/>
    </location>
</feature>
<accession>A0A8J2W2C6</accession>
<evidence type="ECO:0000256" key="3">
    <source>
        <dbReference type="ARBA" id="ARBA00012689"/>
    </source>
</evidence>
<comment type="catalytic activity">
    <reaction evidence="12">
        <text>a [peptide]-C-terminal glycine + 2 L-ascorbate + O2 = a [peptide]-C-terminal (2S)-2-hydroxyglycine + 2 monodehydro-L-ascorbate radical + H2O</text>
        <dbReference type="Rhea" id="RHEA:21452"/>
        <dbReference type="Rhea" id="RHEA-COMP:13486"/>
        <dbReference type="Rhea" id="RHEA-COMP:15321"/>
        <dbReference type="ChEBI" id="CHEBI:15377"/>
        <dbReference type="ChEBI" id="CHEBI:15379"/>
        <dbReference type="ChEBI" id="CHEBI:38290"/>
        <dbReference type="ChEBI" id="CHEBI:59513"/>
        <dbReference type="ChEBI" id="CHEBI:137000"/>
        <dbReference type="ChEBI" id="CHEBI:142768"/>
        <dbReference type="EC" id="1.14.17.3"/>
    </reaction>
</comment>
<organism evidence="18 19">
    <name type="scientific">Daphnia galeata</name>
    <dbReference type="NCBI Taxonomy" id="27404"/>
    <lineage>
        <taxon>Eukaryota</taxon>
        <taxon>Metazoa</taxon>
        <taxon>Ecdysozoa</taxon>
        <taxon>Arthropoda</taxon>
        <taxon>Crustacea</taxon>
        <taxon>Branchiopoda</taxon>
        <taxon>Diplostraca</taxon>
        <taxon>Cladocera</taxon>
        <taxon>Anomopoda</taxon>
        <taxon>Daphniidae</taxon>
        <taxon>Daphnia</taxon>
    </lineage>
</organism>
<feature type="domain" description="Copper type II ascorbate-dependent monooxygenase N-terminal" evidence="16">
    <location>
        <begin position="32"/>
        <end position="149"/>
    </location>
</feature>
<feature type="disulfide bond" evidence="14">
    <location>
        <begin position="197"/>
        <end position="307"/>
    </location>
</feature>
<feature type="binding site" evidence="13">
    <location>
        <position position="75"/>
    </location>
    <ligand>
        <name>Cu(2+)</name>
        <dbReference type="ChEBI" id="CHEBI:29036"/>
        <label>1</label>
        <note>catalytic</note>
    </ligand>
</feature>
<feature type="binding site" evidence="13">
    <location>
        <position position="74"/>
    </location>
    <ligand>
        <name>Cu(2+)</name>
        <dbReference type="ChEBI" id="CHEBI:29036"/>
        <label>1</label>
        <note>catalytic</note>
    </ligand>
</feature>
<dbReference type="InterPro" id="IPR014784">
    <property type="entry name" value="Cu2_ascorb_mOase-like_C"/>
</dbReference>
<keyword evidence="4" id="KW-0964">Secreted</keyword>
<dbReference type="Proteomes" id="UP000789390">
    <property type="component" value="Unassembled WGS sequence"/>
</dbReference>
<dbReference type="PRINTS" id="PR00790">
    <property type="entry name" value="PAMONOXGNASE"/>
</dbReference>
<feature type="disulfide bond" evidence="14">
    <location>
        <begin position="81"/>
        <end position="102"/>
    </location>
</feature>
<dbReference type="EC" id="1.14.17.3" evidence="3"/>
<keyword evidence="19" id="KW-1185">Reference proteome</keyword>
<feature type="binding site" evidence="13">
    <location>
        <position position="213"/>
    </location>
    <ligand>
        <name>Cu(2+)</name>
        <dbReference type="ChEBI" id="CHEBI:29036"/>
        <label>1</label>
        <note>catalytic</note>
    </ligand>
</feature>
<dbReference type="Gene3D" id="2.60.120.310">
    <property type="entry name" value="Copper type II, ascorbate-dependent monooxygenase, N-terminal domain"/>
    <property type="match status" value="1"/>
</dbReference>
<dbReference type="OrthoDB" id="10018185at2759"/>
<dbReference type="FunFam" id="2.60.120.310:FF:000005">
    <property type="entry name" value="Peptidylglycine alpha-hydroxylating monooxygenase"/>
    <property type="match status" value="1"/>
</dbReference>
<evidence type="ECO:0000256" key="9">
    <source>
        <dbReference type="ARBA" id="ARBA00023033"/>
    </source>
</evidence>